<gene>
    <name evidence="3" type="ORF">FB45DRAFT_1102249</name>
</gene>
<evidence type="ECO:0000313" key="3">
    <source>
        <dbReference type="EMBL" id="KAJ7647892.1"/>
    </source>
</evidence>
<feature type="region of interest" description="Disordered" evidence="1">
    <location>
        <begin position="31"/>
        <end position="69"/>
    </location>
</feature>
<dbReference type="AlphaFoldDB" id="A0AAD7CGS2"/>
<name>A0AAD7CGS2_9AGAR</name>
<dbReference type="Proteomes" id="UP001221142">
    <property type="component" value="Unassembled WGS sequence"/>
</dbReference>
<accession>A0AAD7CGS2</accession>
<evidence type="ECO:0000313" key="4">
    <source>
        <dbReference type="Proteomes" id="UP001221142"/>
    </source>
</evidence>
<organism evidence="3 4">
    <name type="scientific">Roridomyces roridus</name>
    <dbReference type="NCBI Taxonomy" id="1738132"/>
    <lineage>
        <taxon>Eukaryota</taxon>
        <taxon>Fungi</taxon>
        <taxon>Dikarya</taxon>
        <taxon>Basidiomycota</taxon>
        <taxon>Agaricomycotina</taxon>
        <taxon>Agaricomycetes</taxon>
        <taxon>Agaricomycetidae</taxon>
        <taxon>Agaricales</taxon>
        <taxon>Marasmiineae</taxon>
        <taxon>Mycenaceae</taxon>
        <taxon>Roridomyces</taxon>
    </lineage>
</organism>
<dbReference type="EMBL" id="JARKIF010000002">
    <property type="protein sequence ID" value="KAJ7647892.1"/>
    <property type="molecule type" value="Genomic_DNA"/>
</dbReference>
<reference evidence="3" key="1">
    <citation type="submission" date="2023-03" db="EMBL/GenBank/DDBJ databases">
        <title>Massive genome expansion in bonnet fungi (Mycena s.s.) driven by repeated elements and novel gene families across ecological guilds.</title>
        <authorList>
            <consortium name="Lawrence Berkeley National Laboratory"/>
            <person name="Harder C.B."/>
            <person name="Miyauchi S."/>
            <person name="Viragh M."/>
            <person name="Kuo A."/>
            <person name="Thoen E."/>
            <person name="Andreopoulos B."/>
            <person name="Lu D."/>
            <person name="Skrede I."/>
            <person name="Drula E."/>
            <person name="Henrissat B."/>
            <person name="Morin E."/>
            <person name="Kohler A."/>
            <person name="Barry K."/>
            <person name="LaButti K."/>
            <person name="Morin E."/>
            <person name="Salamov A."/>
            <person name="Lipzen A."/>
            <person name="Mereny Z."/>
            <person name="Hegedus B."/>
            <person name="Baldrian P."/>
            <person name="Stursova M."/>
            <person name="Weitz H."/>
            <person name="Taylor A."/>
            <person name="Grigoriev I.V."/>
            <person name="Nagy L.G."/>
            <person name="Martin F."/>
            <person name="Kauserud H."/>
        </authorList>
    </citation>
    <scope>NUCLEOTIDE SEQUENCE</scope>
    <source>
        <strain evidence="3">9284</strain>
    </source>
</reference>
<keyword evidence="2" id="KW-0472">Membrane</keyword>
<keyword evidence="4" id="KW-1185">Reference proteome</keyword>
<keyword evidence="2" id="KW-1133">Transmembrane helix</keyword>
<keyword evidence="2" id="KW-0812">Transmembrane</keyword>
<evidence type="ECO:0000256" key="1">
    <source>
        <dbReference type="SAM" id="MobiDB-lite"/>
    </source>
</evidence>
<proteinExistence type="predicted"/>
<sequence length="232" mass="24824">MSPTVMVRKSKLKEGLLTVDVGPPFLVSLESPEVETPSPLTLSFDIPSPISDDSTAEYPENDESDNDDIDGDAQFISISPGSPFYTPRQGPIFHVTFGVVFPKPPLSLPSLHTTTSHDSEPETDCDSDGVQCISIAAGSEFHQPPSPPSFSAAFVLPPVHCFPLACGILAGMIVRQNRRCRSSTSPALSRFGAAGRRPSLNSTIPSLHRIGCYGPHENAPPSPLGRFEATVR</sequence>
<feature type="transmembrane region" description="Helical" evidence="2">
    <location>
        <begin position="150"/>
        <end position="174"/>
    </location>
</feature>
<protein>
    <submittedName>
        <fullName evidence="3">Uncharacterized protein</fullName>
    </submittedName>
</protein>
<comment type="caution">
    <text evidence="3">The sequence shown here is derived from an EMBL/GenBank/DDBJ whole genome shotgun (WGS) entry which is preliminary data.</text>
</comment>
<evidence type="ECO:0000256" key="2">
    <source>
        <dbReference type="SAM" id="Phobius"/>
    </source>
</evidence>
<feature type="compositionally biased region" description="Acidic residues" evidence="1">
    <location>
        <begin position="59"/>
        <end position="69"/>
    </location>
</feature>